<keyword evidence="7" id="KW-1185">Reference proteome</keyword>
<evidence type="ECO:0000256" key="2">
    <source>
        <dbReference type="ARBA" id="ARBA00022801"/>
    </source>
</evidence>
<sequence>MLRHRNRARTSRATRRVRTGVVAIAAALATLVAVPAGASAAWSEETDGPVEAGIFVEKVDGLASDFVNGVDASTVLSLEESGVVFRDVTGQPADLFDVLADSGVNTVRVRVWNDPFDAEGHGYGGGNVDVARAVKIGERATAAGLSVLVDFHYSDFWADPARQLVPKAWAGLSPAETVTALHDFTADALQSFEDAGVDVSMVQVGNETNNAIAGYTRAGRAIDAQFAALLSAGSAAVREVLPDSLVAVHFTNPETSGRYATYAAGLAQFGVDYDVFASSYYPYWHGSTENLTTVLSDIATTYGKQVMVAETSWAHTLEDGDGHPNVIGAGTITDDYPASVQGQATQLRDVIAAVAAVGDAGIGVFYWEPAWLPVGPPSELDANRALWERDGSGWATSFANEYDPVHVGEWFGGSAWDNQALFAWDGTPLESLRTFDYVRTGAVAPREVVSVEKIALTVTDAAPVSLPTTITVTYNDGSTEHPSVTWSTAVDWIRGPGVYEIPGQTSTGLDVVATVTVLAANVVRNHSFESADMSAWSLTGPAARTQTADGSDGDFAVTFWSGQAYTTSVSQTLAGVPAGTYTLQATSQGTGSPVGDQRTLSAVTSEGSWSAPLQFTAWNEFHTATLPTVVVGADGIVEVRAEFALSAGAWGVLDDVRLVAASAAESVDTSALESALAAAASVDRTKWTDASLAMLDEAVAIGEVVLAGSRATQDDADAAKKLVKKAVKNLKPLG</sequence>
<dbReference type="GO" id="GO:0031218">
    <property type="term" value="F:arabinogalactan endo-1,4-beta-galactosidase activity"/>
    <property type="evidence" value="ECO:0007669"/>
    <property type="project" value="UniProtKB-EC"/>
</dbReference>
<dbReference type="Pfam" id="PF07745">
    <property type="entry name" value="Glyco_hydro_53"/>
    <property type="match status" value="1"/>
</dbReference>
<evidence type="ECO:0000313" key="6">
    <source>
        <dbReference type="EMBL" id="RXZ68040.1"/>
    </source>
</evidence>
<evidence type="ECO:0000256" key="3">
    <source>
        <dbReference type="ARBA" id="ARBA00023295"/>
    </source>
</evidence>
<comment type="catalytic activity">
    <reaction evidence="4">
        <text>The enzyme specifically hydrolyzes (1-&gt;4)-beta-D-galactosidic linkages in type I arabinogalactans.</text>
        <dbReference type="EC" id="3.2.1.89"/>
    </reaction>
</comment>
<dbReference type="Gene3D" id="2.60.120.260">
    <property type="entry name" value="Galactose-binding domain-like"/>
    <property type="match status" value="1"/>
</dbReference>
<dbReference type="PANTHER" id="PTHR34983">
    <property type="entry name" value="ARABINOGALACTAN ENDO-BETA-1,4-GALACTANASE A"/>
    <property type="match status" value="1"/>
</dbReference>
<accession>A0A4Q2KU18</accession>
<dbReference type="AlphaFoldDB" id="A0A4Q2KU18"/>
<dbReference type="Gene3D" id="3.20.20.80">
    <property type="entry name" value="Glycosidases"/>
    <property type="match status" value="1"/>
</dbReference>
<dbReference type="OrthoDB" id="3981930at2"/>
<evidence type="ECO:0000256" key="1">
    <source>
        <dbReference type="ARBA" id="ARBA00010687"/>
    </source>
</evidence>
<dbReference type="SUPFAM" id="SSF51445">
    <property type="entry name" value="(Trans)glycosidases"/>
    <property type="match status" value="1"/>
</dbReference>
<dbReference type="EMBL" id="SDPN01000034">
    <property type="protein sequence ID" value="RXZ68040.1"/>
    <property type="molecule type" value="Genomic_DNA"/>
</dbReference>
<comment type="similarity">
    <text evidence="1 4">Belongs to the glycosyl hydrolase 53 family.</text>
</comment>
<dbReference type="InterPro" id="IPR017853">
    <property type="entry name" value="GH"/>
</dbReference>
<dbReference type="Gene3D" id="1.20.1270.90">
    <property type="entry name" value="AF1782-like"/>
    <property type="match status" value="1"/>
</dbReference>
<reference evidence="6 7" key="1">
    <citation type="submission" date="2019-01" db="EMBL/GenBank/DDBJ databases">
        <title>Agromyces.</title>
        <authorList>
            <person name="Li J."/>
        </authorList>
    </citation>
    <scope>NUCLEOTIDE SEQUENCE [LARGE SCALE GENOMIC DNA]</scope>
    <source>
        <strain evidence="6 7">DSM 15934</strain>
    </source>
</reference>
<feature type="chain" id="PRO_5020873504" description="Arabinogalactan endo-beta-1,4-galactanase" evidence="4">
    <location>
        <begin position="41"/>
        <end position="734"/>
    </location>
</feature>
<organism evidence="6 7">
    <name type="scientific">Agromyces albus</name>
    <dbReference type="NCBI Taxonomy" id="205332"/>
    <lineage>
        <taxon>Bacteria</taxon>
        <taxon>Bacillati</taxon>
        <taxon>Actinomycetota</taxon>
        <taxon>Actinomycetes</taxon>
        <taxon>Micrococcales</taxon>
        <taxon>Microbacteriaceae</taxon>
        <taxon>Agromyces</taxon>
    </lineage>
</organism>
<proteinExistence type="inferred from homology"/>
<keyword evidence="4" id="KW-0732">Signal</keyword>
<feature type="domain" description="Bacterial Ig-like" evidence="5">
    <location>
        <begin position="452"/>
        <end position="505"/>
    </location>
</feature>
<comment type="caution">
    <text evidence="6">The sequence shown here is derived from an EMBL/GenBank/DDBJ whole genome shotgun (WGS) entry which is preliminary data.</text>
</comment>
<evidence type="ECO:0000313" key="7">
    <source>
        <dbReference type="Proteomes" id="UP000293865"/>
    </source>
</evidence>
<dbReference type="Pfam" id="PF07532">
    <property type="entry name" value="Big_4"/>
    <property type="match status" value="1"/>
</dbReference>
<evidence type="ECO:0000256" key="4">
    <source>
        <dbReference type="RuleBase" id="RU361192"/>
    </source>
</evidence>
<name>A0A4Q2KU18_9MICO</name>
<keyword evidence="3 4" id="KW-0326">Glycosidase</keyword>
<dbReference type="PANTHER" id="PTHR34983:SF2">
    <property type="entry name" value="ENDO-BETA-1,4-GALACTANASE"/>
    <property type="match status" value="1"/>
</dbReference>
<dbReference type="GO" id="GO:0015926">
    <property type="term" value="F:glucosidase activity"/>
    <property type="evidence" value="ECO:0007669"/>
    <property type="project" value="InterPro"/>
</dbReference>
<gene>
    <name evidence="6" type="ORF">ESP51_15305</name>
</gene>
<protein>
    <recommendedName>
        <fullName evidence="4">Arabinogalactan endo-beta-1,4-galactanase</fullName>
        <ecNumber evidence="4">3.2.1.89</ecNumber>
    </recommendedName>
</protein>
<keyword evidence="2 4" id="KW-0378">Hydrolase</keyword>
<dbReference type="InterPro" id="IPR011683">
    <property type="entry name" value="Glyco_hydro_53"/>
</dbReference>
<evidence type="ECO:0000259" key="5">
    <source>
        <dbReference type="Pfam" id="PF07532"/>
    </source>
</evidence>
<dbReference type="EC" id="3.2.1.89" evidence="4"/>
<feature type="signal peptide" evidence="4">
    <location>
        <begin position="1"/>
        <end position="40"/>
    </location>
</feature>
<dbReference type="InterPro" id="IPR011081">
    <property type="entry name" value="Big_4"/>
</dbReference>
<dbReference type="Proteomes" id="UP000293865">
    <property type="component" value="Unassembled WGS sequence"/>
</dbReference>
<dbReference type="GO" id="GO:0045490">
    <property type="term" value="P:pectin catabolic process"/>
    <property type="evidence" value="ECO:0007669"/>
    <property type="project" value="TreeGrafter"/>
</dbReference>